<evidence type="ECO:0000313" key="2">
    <source>
        <dbReference type="EMBL" id="KXB74605.1"/>
    </source>
</evidence>
<name>A0A134B3U7_9PORP</name>
<evidence type="ECO:0000256" key="1">
    <source>
        <dbReference type="SAM" id="Phobius"/>
    </source>
</evidence>
<organism evidence="2 3">
    <name type="scientific">Porphyromonas somerae</name>
    <dbReference type="NCBI Taxonomy" id="322095"/>
    <lineage>
        <taxon>Bacteria</taxon>
        <taxon>Pseudomonadati</taxon>
        <taxon>Bacteroidota</taxon>
        <taxon>Bacteroidia</taxon>
        <taxon>Bacteroidales</taxon>
        <taxon>Porphyromonadaceae</taxon>
        <taxon>Porphyromonas</taxon>
    </lineage>
</organism>
<keyword evidence="1" id="KW-1133">Transmembrane helix</keyword>
<keyword evidence="3" id="KW-1185">Reference proteome</keyword>
<protein>
    <submittedName>
        <fullName evidence="2">Uncharacterized protein</fullName>
    </submittedName>
</protein>
<feature type="transmembrane region" description="Helical" evidence="1">
    <location>
        <begin position="6"/>
        <end position="26"/>
    </location>
</feature>
<dbReference type="STRING" id="322095.HMPREF3185_01661"/>
<proteinExistence type="predicted"/>
<dbReference type="Proteomes" id="UP000070224">
    <property type="component" value="Unassembled WGS sequence"/>
</dbReference>
<dbReference type="AlphaFoldDB" id="A0A134B3U7"/>
<accession>A0A134B3U7</accession>
<sequence length="39" mass="4406">MPKGSTLALPYGGNAVLLHLLVVLSIRYRNKKKRINRTN</sequence>
<dbReference type="EMBL" id="LSDK01000116">
    <property type="protein sequence ID" value="KXB74605.1"/>
    <property type="molecule type" value="Genomic_DNA"/>
</dbReference>
<comment type="caution">
    <text evidence="2">The sequence shown here is derived from an EMBL/GenBank/DDBJ whole genome shotgun (WGS) entry which is preliminary data.</text>
</comment>
<evidence type="ECO:0000313" key="3">
    <source>
        <dbReference type="Proteomes" id="UP000070224"/>
    </source>
</evidence>
<keyword evidence="1" id="KW-0472">Membrane</keyword>
<reference evidence="3" key="1">
    <citation type="submission" date="2016-01" db="EMBL/GenBank/DDBJ databases">
        <authorList>
            <person name="Mitreva M."/>
            <person name="Pepin K.H."/>
            <person name="Mihindukulasuriya K.A."/>
            <person name="Fulton R."/>
            <person name="Fronick C."/>
            <person name="O'Laughlin M."/>
            <person name="Miner T."/>
            <person name="Herter B."/>
            <person name="Rosa B.A."/>
            <person name="Cordes M."/>
            <person name="Tomlinson C."/>
            <person name="Wollam A."/>
            <person name="Palsikar V.B."/>
            <person name="Mardis E.R."/>
            <person name="Wilson R.K."/>
        </authorList>
    </citation>
    <scope>NUCLEOTIDE SEQUENCE [LARGE SCALE GENOMIC DNA]</scope>
    <source>
        <strain evidence="3">KA00683</strain>
    </source>
</reference>
<gene>
    <name evidence="2" type="ORF">HMPREF3185_01661</name>
</gene>
<dbReference type="PATRIC" id="fig|322095.3.peg.1637"/>
<keyword evidence="1" id="KW-0812">Transmembrane</keyword>